<dbReference type="GeneID" id="87820865"/>
<sequence>MACQHQTVHIDSSPTAASEGIVPPPIARRQAATRPSGRATGNTDDHASLESLFPPPLVLPDDGLINECDEPPQTLRSWISLKERNAITRRQQTIYVVPPPTDDSVSPFFCSLMRHWARSVAEPAKIRCDPPPVETIRDYLEAFYHPLPVKLLPETPKFVHWEDNDDDDNTKKNTRPGPPQYIGLQIKNNLTRITTRDTPDQQFPRQLQLNDLLDAAIAALPRDAYAMVMLTHHDLYEDDDDDFCCGRAYGGSRVAVVSTARYTPVLDKHMGVDREHTWPLSHCEEYVRRKCWEDAAAASELPSSLLPEPTPTVLTVNATTDAKSPFANVLRSAIALPSPTPLRPRPPPNIPTDGIVTPSTYATATSDFANYWLARVVLTASHEVGHCFGFAHCVFYACAMQATGSILEDLRQPPYLCLVCEAKLGRAVRSASNLVGTGKGDGDEKEWLVRRYEKLVAFCERKGMREVRMFAAYRNWLMQRIAVVKGDSVEL</sequence>
<evidence type="ECO:0000256" key="6">
    <source>
        <dbReference type="ARBA" id="ARBA00023049"/>
    </source>
</evidence>
<dbReference type="RefSeq" id="XP_062635602.1">
    <property type="nucleotide sequence ID" value="XM_062784252.1"/>
</dbReference>
<dbReference type="Pfam" id="PF07998">
    <property type="entry name" value="Peptidase_M54"/>
    <property type="match status" value="1"/>
</dbReference>
<comment type="cofactor">
    <cofactor evidence="1">
        <name>Zn(2+)</name>
        <dbReference type="ChEBI" id="CHEBI:29105"/>
    </cofactor>
</comment>
<accession>A0AAN6V2A7</accession>
<feature type="region of interest" description="Disordered" evidence="7">
    <location>
        <begin position="1"/>
        <end position="53"/>
    </location>
</feature>
<feature type="compositionally biased region" description="Polar residues" evidence="7">
    <location>
        <begin position="1"/>
        <end position="16"/>
    </location>
</feature>
<dbReference type="PANTHER" id="PTHR15910:SF1">
    <property type="entry name" value="ARCHAEMETZINCIN-2"/>
    <property type="match status" value="1"/>
</dbReference>
<feature type="region of interest" description="Disordered" evidence="7">
    <location>
        <begin position="160"/>
        <end position="179"/>
    </location>
</feature>
<evidence type="ECO:0008006" key="10">
    <source>
        <dbReference type="Google" id="ProtNLM"/>
    </source>
</evidence>
<dbReference type="GO" id="GO:0008237">
    <property type="term" value="F:metallopeptidase activity"/>
    <property type="evidence" value="ECO:0007669"/>
    <property type="project" value="UniProtKB-KW"/>
</dbReference>
<reference evidence="8" key="2">
    <citation type="submission" date="2023-05" db="EMBL/GenBank/DDBJ databases">
        <authorList>
            <consortium name="Lawrence Berkeley National Laboratory"/>
            <person name="Steindorff A."/>
            <person name="Hensen N."/>
            <person name="Bonometti L."/>
            <person name="Westerberg I."/>
            <person name="Brannstrom I.O."/>
            <person name="Guillou S."/>
            <person name="Cros-Aarteil S."/>
            <person name="Calhoun S."/>
            <person name="Haridas S."/>
            <person name="Kuo A."/>
            <person name="Mondo S."/>
            <person name="Pangilinan J."/>
            <person name="Riley R."/>
            <person name="Labutti K."/>
            <person name="Andreopoulos B."/>
            <person name="Lipzen A."/>
            <person name="Chen C."/>
            <person name="Yanf M."/>
            <person name="Daum C."/>
            <person name="Ng V."/>
            <person name="Clum A."/>
            <person name="Ohm R."/>
            <person name="Martin F."/>
            <person name="Silar P."/>
            <person name="Natvig D."/>
            <person name="Lalanne C."/>
            <person name="Gautier V."/>
            <person name="Ament-Velasquez S.L."/>
            <person name="Kruys A."/>
            <person name="Hutchinson M.I."/>
            <person name="Powell A.J."/>
            <person name="Barry K."/>
            <person name="Miller A.N."/>
            <person name="Grigoriev I.V."/>
            <person name="Debuchy R."/>
            <person name="Gladieux P."/>
            <person name="Thoren M.H."/>
            <person name="Johannesson H."/>
        </authorList>
    </citation>
    <scope>NUCLEOTIDE SEQUENCE</scope>
    <source>
        <strain evidence="8">CBS 141.50</strain>
    </source>
</reference>
<protein>
    <recommendedName>
        <fullName evidence="10">Archaemetzincin-2</fullName>
    </recommendedName>
</protein>
<proteinExistence type="predicted"/>
<evidence type="ECO:0000256" key="7">
    <source>
        <dbReference type="SAM" id="MobiDB-lite"/>
    </source>
</evidence>
<dbReference type="GO" id="GO:0006508">
    <property type="term" value="P:proteolysis"/>
    <property type="evidence" value="ECO:0007669"/>
    <property type="project" value="UniProtKB-KW"/>
</dbReference>
<evidence type="ECO:0000256" key="2">
    <source>
        <dbReference type="ARBA" id="ARBA00022670"/>
    </source>
</evidence>
<reference evidence="8" key="1">
    <citation type="journal article" date="2023" name="Mol. Phylogenet. Evol.">
        <title>Genome-scale phylogeny and comparative genomics of the fungal order Sordariales.</title>
        <authorList>
            <person name="Hensen N."/>
            <person name="Bonometti L."/>
            <person name="Westerberg I."/>
            <person name="Brannstrom I.O."/>
            <person name="Guillou S."/>
            <person name="Cros-Aarteil S."/>
            <person name="Calhoun S."/>
            <person name="Haridas S."/>
            <person name="Kuo A."/>
            <person name="Mondo S."/>
            <person name="Pangilinan J."/>
            <person name="Riley R."/>
            <person name="LaButti K."/>
            <person name="Andreopoulos B."/>
            <person name="Lipzen A."/>
            <person name="Chen C."/>
            <person name="Yan M."/>
            <person name="Daum C."/>
            <person name="Ng V."/>
            <person name="Clum A."/>
            <person name="Steindorff A."/>
            <person name="Ohm R.A."/>
            <person name="Martin F."/>
            <person name="Silar P."/>
            <person name="Natvig D.O."/>
            <person name="Lalanne C."/>
            <person name="Gautier V."/>
            <person name="Ament-Velasquez S.L."/>
            <person name="Kruys A."/>
            <person name="Hutchinson M.I."/>
            <person name="Powell A.J."/>
            <person name="Barry K."/>
            <person name="Miller A.N."/>
            <person name="Grigoriev I.V."/>
            <person name="Debuchy R."/>
            <person name="Gladieux P."/>
            <person name="Hiltunen Thoren M."/>
            <person name="Johannesson H."/>
        </authorList>
    </citation>
    <scope>NUCLEOTIDE SEQUENCE</scope>
    <source>
        <strain evidence="8">CBS 141.50</strain>
    </source>
</reference>
<dbReference type="InterPro" id="IPR012962">
    <property type="entry name" value="Pept_M54_archaemetzincn"/>
</dbReference>
<keyword evidence="9" id="KW-1185">Reference proteome</keyword>
<dbReference type="InterPro" id="IPR024079">
    <property type="entry name" value="MetalloPept_cat_dom_sf"/>
</dbReference>
<keyword evidence="4" id="KW-0378">Hydrolase</keyword>
<name>A0AAN6V2A7_9PEZI</name>
<keyword evidence="6" id="KW-0482">Metalloprotease</keyword>
<evidence type="ECO:0000256" key="3">
    <source>
        <dbReference type="ARBA" id="ARBA00022723"/>
    </source>
</evidence>
<organism evidence="8 9">
    <name type="scientific">Dichotomopilus funicola</name>
    <dbReference type="NCBI Taxonomy" id="1934379"/>
    <lineage>
        <taxon>Eukaryota</taxon>
        <taxon>Fungi</taxon>
        <taxon>Dikarya</taxon>
        <taxon>Ascomycota</taxon>
        <taxon>Pezizomycotina</taxon>
        <taxon>Sordariomycetes</taxon>
        <taxon>Sordariomycetidae</taxon>
        <taxon>Sordariales</taxon>
        <taxon>Chaetomiaceae</taxon>
        <taxon>Dichotomopilus</taxon>
    </lineage>
</organism>
<evidence type="ECO:0000313" key="9">
    <source>
        <dbReference type="Proteomes" id="UP001302676"/>
    </source>
</evidence>
<dbReference type="AlphaFoldDB" id="A0AAN6V2A7"/>
<keyword evidence="3" id="KW-0479">Metal-binding</keyword>
<comment type="caution">
    <text evidence="8">The sequence shown here is derived from an EMBL/GenBank/DDBJ whole genome shotgun (WGS) entry which is preliminary data.</text>
</comment>
<dbReference type="GO" id="GO:0046872">
    <property type="term" value="F:metal ion binding"/>
    <property type="evidence" value="ECO:0007669"/>
    <property type="project" value="UniProtKB-KW"/>
</dbReference>
<keyword evidence="5" id="KW-0862">Zinc</keyword>
<evidence type="ECO:0000256" key="5">
    <source>
        <dbReference type="ARBA" id="ARBA00022833"/>
    </source>
</evidence>
<evidence type="ECO:0000256" key="4">
    <source>
        <dbReference type="ARBA" id="ARBA00022801"/>
    </source>
</evidence>
<dbReference type="Gene3D" id="3.40.390.10">
    <property type="entry name" value="Collagenase (Catalytic Domain)"/>
    <property type="match status" value="1"/>
</dbReference>
<keyword evidence="2" id="KW-0645">Protease</keyword>
<dbReference type="CDD" id="cd11375">
    <property type="entry name" value="Peptidase_M54"/>
    <property type="match status" value="1"/>
</dbReference>
<gene>
    <name evidence="8" type="ORF">C8A04DRAFT_38478</name>
</gene>
<evidence type="ECO:0000313" key="8">
    <source>
        <dbReference type="EMBL" id="KAK4142231.1"/>
    </source>
</evidence>
<evidence type="ECO:0000256" key="1">
    <source>
        <dbReference type="ARBA" id="ARBA00001947"/>
    </source>
</evidence>
<dbReference type="PANTHER" id="PTHR15910">
    <property type="entry name" value="ARCHAEMETZINCIN"/>
    <property type="match status" value="1"/>
</dbReference>
<dbReference type="EMBL" id="MU853600">
    <property type="protein sequence ID" value="KAK4142231.1"/>
    <property type="molecule type" value="Genomic_DNA"/>
</dbReference>
<dbReference type="SUPFAM" id="SSF55486">
    <property type="entry name" value="Metalloproteases ('zincins'), catalytic domain"/>
    <property type="match status" value="1"/>
</dbReference>
<dbReference type="Proteomes" id="UP001302676">
    <property type="component" value="Unassembled WGS sequence"/>
</dbReference>